<dbReference type="PANTHER" id="PTHR43280:SF10">
    <property type="entry name" value="REGULATORY PROTEIN POCR"/>
    <property type="match status" value="1"/>
</dbReference>
<dbReference type="InterPro" id="IPR018060">
    <property type="entry name" value="HTH_AraC"/>
</dbReference>
<dbReference type="EMBL" id="UGJR01000002">
    <property type="protein sequence ID" value="STR40127.1"/>
    <property type="molecule type" value="Genomic_DNA"/>
</dbReference>
<dbReference type="PROSITE" id="PS01124">
    <property type="entry name" value="HTH_ARAC_FAMILY_2"/>
    <property type="match status" value="1"/>
</dbReference>
<evidence type="ECO:0000256" key="3">
    <source>
        <dbReference type="ARBA" id="ARBA00023163"/>
    </source>
</evidence>
<dbReference type="Pfam" id="PF12833">
    <property type="entry name" value="HTH_18"/>
    <property type="match status" value="1"/>
</dbReference>
<keyword evidence="3" id="KW-0804">Transcription</keyword>
<evidence type="ECO:0000256" key="1">
    <source>
        <dbReference type="ARBA" id="ARBA00023015"/>
    </source>
</evidence>
<dbReference type="AlphaFoldDB" id="A0A7H4LVF1"/>
<accession>A0A7H4LVF1</accession>
<evidence type="ECO:0000256" key="2">
    <source>
        <dbReference type="ARBA" id="ARBA00023125"/>
    </source>
</evidence>
<dbReference type="SUPFAM" id="SSF46689">
    <property type="entry name" value="Homeodomain-like"/>
    <property type="match status" value="2"/>
</dbReference>
<evidence type="ECO:0000259" key="4">
    <source>
        <dbReference type="PROSITE" id="PS01124"/>
    </source>
</evidence>
<comment type="caution">
    <text evidence="5">The sequence shown here is derived from an EMBL/GenBank/DDBJ whole genome shotgun (WGS) entry which is preliminary data.</text>
</comment>
<dbReference type="SMART" id="SM00342">
    <property type="entry name" value="HTH_ARAC"/>
    <property type="match status" value="1"/>
</dbReference>
<dbReference type="Gene3D" id="1.10.10.60">
    <property type="entry name" value="Homeodomain-like"/>
    <property type="match status" value="2"/>
</dbReference>
<proteinExistence type="predicted"/>
<keyword evidence="2" id="KW-0238">DNA-binding</keyword>
<dbReference type="GO" id="GO:0003700">
    <property type="term" value="F:DNA-binding transcription factor activity"/>
    <property type="evidence" value="ECO:0007669"/>
    <property type="project" value="InterPro"/>
</dbReference>
<reference evidence="5 6" key="1">
    <citation type="submission" date="2018-06" db="EMBL/GenBank/DDBJ databases">
        <authorList>
            <consortium name="Pathogen Informatics"/>
            <person name="Doyle S."/>
        </authorList>
    </citation>
    <scope>NUCLEOTIDE SEQUENCE [LARGE SCALE GENOMIC DNA]</scope>
    <source>
        <strain evidence="5 6">NCTC11694</strain>
    </source>
</reference>
<dbReference type="GO" id="GO:0043565">
    <property type="term" value="F:sequence-specific DNA binding"/>
    <property type="evidence" value="ECO:0007669"/>
    <property type="project" value="InterPro"/>
</dbReference>
<dbReference type="PANTHER" id="PTHR43280">
    <property type="entry name" value="ARAC-FAMILY TRANSCRIPTIONAL REGULATOR"/>
    <property type="match status" value="1"/>
</dbReference>
<name>A0A7H4LVF1_9ENTR</name>
<gene>
    <name evidence="5" type="primary">ypdC_2</name>
    <name evidence="5" type="ORF">NCTC11694_01276</name>
</gene>
<organism evidence="5 6">
    <name type="scientific">Klebsiella michiganensis</name>
    <dbReference type="NCBI Taxonomy" id="1134687"/>
    <lineage>
        <taxon>Bacteria</taxon>
        <taxon>Pseudomonadati</taxon>
        <taxon>Pseudomonadota</taxon>
        <taxon>Gammaproteobacteria</taxon>
        <taxon>Enterobacterales</taxon>
        <taxon>Enterobacteriaceae</taxon>
        <taxon>Klebsiella/Raoultella group</taxon>
        <taxon>Klebsiella</taxon>
    </lineage>
</organism>
<protein>
    <submittedName>
        <fullName evidence="5">Transcriptional regulator</fullName>
    </submittedName>
</protein>
<feature type="domain" description="HTH araC/xylS-type" evidence="4">
    <location>
        <begin position="172"/>
        <end position="254"/>
    </location>
</feature>
<evidence type="ECO:0000313" key="6">
    <source>
        <dbReference type="Proteomes" id="UP000255050"/>
    </source>
</evidence>
<sequence>MIDDLADILNRLVNQKDNLHVRFPDPDISEPELAFKVPFPRLEIVLEGELKESGLPLSETMLSASQVLYVQAGKWTLPEWTAPASTLSILFGRQKLGFCVQHWDGKQLRTEKQNVARLGPRVGSYLLLSLNEICLQPDPVTARLVVAALLSHCLEQLVGLEMRVSRSRDLFLAVQDYLEEHLTQPLTRESVAKRFHITPNYLSHIFQKSGSVGFNEFLTSVRLEKAKKLLRGYDLKVKEIAHNCGFVDSNYFCRCLNATPSARLPNIVATAAARSRDSSRGPFNPSAAVIFRLIERVIDLFNKTGSAARLYGADRRQC</sequence>
<keyword evidence="1" id="KW-0805">Transcription regulation</keyword>
<dbReference type="InterPro" id="IPR009057">
    <property type="entry name" value="Homeodomain-like_sf"/>
</dbReference>
<dbReference type="Proteomes" id="UP000255050">
    <property type="component" value="Unassembled WGS sequence"/>
</dbReference>
<evidence type="ECO:0000313" key="5">
    <source>
        <dbReference type="EMBL" id="STR40127.1"/>
    </source>
</evidence>